<feature type="domain" description="Ribosomal RNA large subunit methyltransferase K/L-like methyltransferase" evidence="1">
    <location>
        <begin position="161"/>
        <end position="194"/>
    </location>
</feature>
<evidence type="ECO:0000313" key="2">
    <source>
        <dbReference type="EMBL" id="TCO40939.1"/>
    </source>
</evidence>
<keyword evidence="2" id="KW-0489">Methyltransferase</keyword>
<dbReference type="RefSeq" id="WP_132156338.1">
    <property type="nucleotide sequence ID" value="NZ_SLWR01000016.1"/>
</dbReference>
<dbReference type="PANTHER" id="PTHR14911">
    <property type="entry name" value="THUMP DOMAIN-CONTAINING"/>
    <property type="match status" value="1"/>
</dbReference>
<accession>A0A4R2IB61</accession>
<evidence type="ECO:0000259" key="1">
    <source>
        <dbReference type="Pfam" id="PF01170"/>
    </source>
</evidence>
<protein>
    <submittedName>
        <fullName evidence="2">Putative RNA methylase family UPF0020</fullName>
    </submittedName>
</protein>
<comment type="caution">
    <text evidence="2">The sequence shown here is derived from an EMBL/GenBank/DDBJ whole genome shotgun (WGS) entry which is preliminary data.</text>
</comment>
<sequence length="337" mass="36515">MRYFAQFRAGLGELVIDALRRDLRSVKVVSSDGSSLIFDAGTDPSTIGNLGYLKNAFSVLGMIRRCSAQRAAEQFAEQVLSTPMLRRQGRTSFRTMVSVDGRLLGLPRPAKTRLESAIAKATGARPSPRGGGVEYWLIGRRDVESMLFCQRLTTGIKPGAAGSLGADLAMLLVMASDPRPDDVFLDPFAGSGSIVRARMALPYGRATYSDLAAGAPYLQVPSAIRRRARVTVLAEDALELPSISSGSVSSIVTDPPWGEYDRLDVDFAAFARRMMASFDRVLQPRRGRLVLLLSRRAAEVTRGLWPSANLRLVQSHQLLVNGHSASAQIGGRLPRVG</sequence>
<dbReference type="PANTHER" id="PTHR14911:SF13">
    <property type="entry name" value="TRNA (GUANINE(6)-N2)-METHYLTRANSFERASE THUMP3"/>
    <property type="match status" value="1"/>
</dbReference>
<dbReference type="SUPFAM" id="SSF53335">
    <property type="entry name" value="S-adenosyl-L-methionine-dependent methyltransferases"/>
    <property type="match status" value="1"/>
</dbReference>
<dbReference type="InterPro" id="IPR000241">
    <property type="entry name" value="RlmKL-like_Mtase"/>
</dbReference>
<reference evidence="2 3" key="1">
    <citation type="journal article" date="2015" name="Stand. Genomic Sci.">
        <title>Genomic Encyclopedia of Bacterial and Archaeal Type Strains, Phase III: the genomes of soil and plant-associated and newly described type strains.</title>
        <authorList>
            <person name="Whitman W.B."/>
            <person name="Woyke T."/>
            <person name="Klenk H.P."/>
            <person name="Zhou Y."/>
            <person name="Lilburn T.G."/>
            <person name="Beck B.J."/>
            <person name="De Vos P."/>
            <person name="Vandamme P."/>
            <person name="Eisen J.A."/>
            <person name="Garrity G."/>
            <person name="Hugenholtz P."/>
            <person name="Kyrpides N.C."/>
        </authorList>
    </citation>
    <scope>NUCLEOTIDE SEQUENCE [LARGE SCALE GENOMIC DNA]</scope>
    <source>
        <strain evidence="2 3">VKM Ac-2541</strain>
    </source>
</reference>
<dbReference type="Gene3D" id="3.40.50.150">
    <property type="entry name" value="Vaccinia Virus protein VP39"/>
    <property type="match status" value="1"/>
</dbReference>
<dbReference type="Pfam" id="PF01170">
    <property type="entry name" value="UPF0020"/>
    <property type="match status" value="1"/>
</dbReference>
<dbReference type="GO" id="GO:0030488">
    <property type="term" value="P:tRNA methylation"/>
    <property type="evidence" value="ECO:0007669"/>
    <property type="project" value="TreeGrafter"/>
</dbReference>
<dbReference type="EMBL" id="SLWR01000016">
    <property type="protein sequence ID" value="TCO40939.1"/>
    <property type="molecule type" value="Genomic_DNA"/>
</dbReference>
<organism evidence="2 3">
    <name type="scientific">Kribbella antiqua</name>
    <dbReference type="NCBI Taxonomy" id="2512217"/>
    <lineage>
        <taxon>Bacteria</taxon>
        <taxon>Bacillati</taxon>
        <taxon>Actinomycetota</taxon>
        <taxon>Actinomycetes</taxon>
        <taxon>Propionibacteriales</taxon>
        <taxon>Kribbellaceae</taxon>
        <taxon>Kribbella</taxon>
    </lineage>
</organism>
<proteinExistence type="predicted"/>
<evidence type="ECO:0000313" key="3">
    <source>
        <dbReference type="Proteomes" id="UP000295573"/>
    </source>
</evidence>
<dbReference type="GO" id="GO:0016423">
    <property type="term" value="F:tRNA (guanine) methyltransferase activity"/>
    <property type="evidence" value="ECO:0007669"/>
    <property type="project" value="TreeGrafter"/>
</dbReference>
<dbReference type="AlphaFoldDB" id="A0A4R2IB61"/>
<gene>
    <name evidence="2" type="ORF">EV646_11630</name>
</gene>
<name>A0A4R2IB61_9ACTN</name>
<dbReference type="InterPro" id="IPR029063">
    <property type="entry name" value="SAM-dependent_MTases_sf"/>
</dbReference>
<dbReference type="OrthoDB" id="9777257at2"/>
<keyword evidence="3" id="KW-1185">Reference proteome</keyword>
<keyword evidence="2" id="KW-0808">Transferase</keyword>
<dbReference type="Proteomes" id="UP000295573">
    <property type="component" value="Unassembled WGS sequence"/>
</dbReference>